<sequence length="1177" mass="132122">MPRPRRPPGAGPALFLALLFLPGFLVAAQQQQPLERDVRNRPPRAEARVDNAHLLSPHYGKPSRKDTVGDAETRRPYTPLLSQNVRAVATKVPSAPAISAVRAHPARYAASGGLVPSARSLRDWEVEDFVLLATVDGHIHARDRYNGEEIWELSGKPMLETIYNVSEGKTSPQDQQFMWIVEPREDGALYLLTPGPYPTLQHLGVTVKQLADSAPYSSDDPDLPVVYNVEKKTFMLLVDAASGIVKQSFSPGGTFPNDDSCAPESKNFFSSRERDCRGIIDLGQTEYTITIHNKKTNEHICTLKYAEWNPNSRDKDLQSQYGQTLDQQYIYTRHNGEIIAYDYKRPKLHQRPLYKQFLPYPVARVFDVARPMNDQSAEPPLVLLPQPAGPAILQDKANYVLLNITDSGAWYALSEVNYPAVTDGAPPATCYKPNDRLDWDDAYLLPDPKSLIGVHHLDYRIPVPQTLLGIAAPTHYETVDGRPVTSIPPQTSPPEQHEPPAIDAPPPTRLDGLYIFPYLYLTMAVCLIAGASVAVKRKPTVLESFISYLAKFMHAGKARQPLLPLPTSTQVNIGAAEGKDTPSQDEKMAHSEQPVLETLEQLKGDTSVFQDAKEKKVTFDVPDDEEEEEDLTPLSRTTTADQDSFVGTVANTSGIVLDGETPPTANGIGDPATPKKKKTHRGRRGGRKLSKNQQKEEDELNRIVDAAKQLEFGPRLQPDEITINGGDMQDISNIKRIGKLTIDQDRLLGNGSGGTFVFEGQWNECQVAVKRMLPQYFGFAEQEVKLLRETLHPNVIRYYDDEKDENFLYIAVELCQASLFDLYKDGRPGEELTEGHQRLVNQINGDAQKVLFQLAAGLNHLHDCRVIHRDIKPQNILIAQPQRGSKDELRLVISDFGLCKTLPDNVSTLTGTTGNAGTVGWKAPELISQPKELANGSSLSRDSSSSTDPVAQGVKRAADIFSLGCVFFYVLTGGCHPFDDDEGWMQIREYNIKKEKSNLEALRLGADSEEPYHLIQWMLKPRPEDRPTAIQVMNHPFFWTDHDRLEFLCNCSDYWEREPREPPSEHLLQLEDYSYQVLDHKRDFIAKLDPAFAKSLGKQRKYTGDRMLDLLRALRNKKNHYMDLDDAVKAKVGPLPSGYLRYWTIKFPQLLMSCYDCVFDCGLQDEDMFNKYLKGKK</sequence>
<keyword evidence="3" id="KW-0723">Serine/threonine-protein kinase</keyword>
<dbReference type="SUPFAM" id="SSF50998">
    <property type="entry name" value="Quinoprotein alcohol dehydrogenase-like"/>
    <property type="match status" value="1"/>
</dbReference>
<dbReference type="Pfam" id="PF06479">
    <property type="entry name" value="Ribonuc_2-5A"/>
    <property type="match status" value="1"/>
</dbReference>
<keyword evidence="7" id="KW-0547">Nucleotide-binding</keyword>
<dbReference type="SUPFAM" id="SSF56112">
    <property type="entry name" value="Protein kinase-like (PK-like)"/>
    <property type="match status" value="1"/>
</dbReference>
<evidence type="ECO:0000256" key="7">
    <source>
        <dbReference type="ARBA" id="ARBA00022741"/>
    </source>
</evidence>
<dbReference type="GO" id="GO:0051082">
    <property type="term" value="F:unfolded protein binding"/>
    <property type="evidence" value="ECO:0007669"/>
    <property type="project" value="TreeGrafter"/>
</dbReference>
<name>A0A6A5SY27_9PLEO</name>
<evidence type="ECO:0000313" key="17">
    <source>
        <dbReference type="EMBL" id="KAF1943436.1"/>
    </source>
</evidence>
<dbReference type="FunFam" id="3.30.200.20:FF:000077">
    <property type="entry name" value="Putative Serine/threonine-protein kinase/endoribonuclease IRE1"/>
    <property type="match status" value="1"/>
</dbReference>
<dbReference type="GO" id="GO:0004674">
    <property type="term" value="F:protein serine/threonine kinase activity"/>
    <property type="evidence" value="ECO:0007669"/>
    <property type="project" value="UniProtKB-KW"/>
</dbReference>
<dbReference type="InterPro" id="IPR010513">
    <property type="entry name" value="KEN_dom"/>
</dbReference>
<gene>
    <name evidence="17" type="ORF">EJ02DRAFT_464974</name>
</gene>
<dbReference type="InterPro" id="IPR045133">
    <property type="entry name" value="IRE1/2-like"/>
</dbReference>
<feature type="region of interest" description="Disordered" evidence="13">
    <location>
        <begin position="615"/>
        <end position="699"/>
    </location>
</feature>
<dbReference type="CDD" id="cd10422">
    <property type="entry name" value="RNase_Ire1"/>
    <property type="match status" value="1"/>
</dbReference>
<dbReference type="GO" id="GO:0005524">
    <property type="term" value="F:ATP binding"/>
    <property type="evidence" value="ECO:0007669"/>
    <property type="project" value="UniProtKB-KW"/>
</dbReference>
<keyword evidence="10" id="KW-0472">Membrane</keyword>
<dbReference type="InterPro" id="IPR008271">
    <property type="entry name" value="Ser/Thr_kinase_AS"/>
</dbReference>
<evidence type="ECO:0000256" key="1">
    <source>
        <dbReference type="ARBA" id="ARBA00004167"/>
    </source>
</evidence>
<evidence type="ECO:0000259" key="16">
    <source>
        <dbReference type="PROSITE" id="PS51392"/>
    </source>
</evidence>
<dbReference type="Gene3D" id="1.10.510.10">
    <property type="entry name" value="Transferase(Phosphotransferase) domain 1"/>
    <property type="match status" value="1"/>
</dbReference>
<reference evidence="17" key="1">
    <citation type="journal article" date="2020" name="Stud. Mycol.">
        <title>101 Dothideomycetes genomes: a test case for predicting lifestyles and emergence of pathogens.</title>
        <authorList>
            <person name="Haridas S."/>
            <person name="Albert R."/>
            <person name="Binder M."/>
            <person name="Bloem J."/>
            <person name="Labutti K."/>
            <person name="Salamov A."/>
            <person name="Andreopoulos B."/>
            <person name="Baker S."/>
            <person name="Barry K."/>
            <person name="Bills G."/>
            <person name="Bluhm B."/>
            <person name="Cannon C."/>
            <person name="Castanera R."/>
            <person name="Culley D."/>
            <person name="Daum C."/>
            <person name="Ezra D."/>
            <person name="Gonzalez J."/>
            <person name="Henrissat B."/>
            <person name="Kuo A."/>
            <person name="Liang C."/>
            <person name="Lipzen A."/>
            <person name="Lutzoni F."/>
            <person name="Magnuson J."/>
            <person name="Mondo S."/>
            <person name="Nolan M."/>
            <person name="Ohm R."/>
            <person name="Pangilinan J."/>
            <person name="Park H.-J."/>
            <person name="Ramirez L."/>
            <person name="Alfaro M."/>
            <person name="Sun H."/>
            <person name="Tritt A."/>
            <person name="Yoshinaga Y."/>
            <person name="Zwiers L.-H."/>
            <person name="Turgeon B."/>
            <person name="Goodwin S."/>
            <person name="Spatafora J."/>
            <person name="Crous P."/>
            <person name="Grigoriev I."/>
        </authorList>
    </citation>
    <scope>NUCLEOTIDE SEQUENCE</scope>
    <source>
        <strain evidence="17">CBS 161.51</strain>
    </source>
</reference>
<evidence type="ECO:0000256" key="2">
    <source>
        <dbReference type="ARBA" id="ARBA00012513"/>
    </source>
</evidence>
<feature type="domain" description="KEN" evidence="16">
    <location>
        <begin position="1041"/>
        <end position="1175"/>
    </location>
</feature>
<feature type="signal peptide" evidence="14">
    <location>
        <begin position="1"/>
        <end position="28"/>
    </location>
</feature>
<dbReference type="CDD" id="cd09769">
    <property type="entry name" value="Luminal_IRE1"/>
    <property type="match status" value="1"/>
</dbReference>
<evidence type="ECO:0000256" key="12">
    <source>
        <dbReference type="ARBA" id="ARBA00048977"/>
    </source>
</evidence>
<dbReference type="PROSITE" id="PS00108">
    <property type="entry name" value="PROTEIN_KINASE_ST"/>
    <property type="match status" value="1"/>
</dbReference>
<dbReference type="SMART" id="SM00580">
    <property type="entry name" value="PUG"/>
    <property type="match status" value="1"/>
</dbReference>
<dbReference type="InterPro" id="IPR000719">
    <property type="entry name" value="Prot_kinase_dom"/>
</dbReference>
<evidence type="ECO:0000256" key="6">
    <source>
        <dbReference type="ARBA" id="ARBA00022729"/>
    </source>
</evidence>
<comment type="catalytic activity">
    <reaction evidence="11">
        <text>L-threonyl-[protein] + ATP = O-phospho-L-threonyl-[protein] + ADP + H(+)</text>
        <dbReference type="Rhea" id="RHEA:46608"/>
        <dbReference type="Rhea" id="RHEA-COMP:11060"/>
        <dbReference type="Rhea" id="RHEA-COMP:11605"/>
        <dbReference type="ChEBI" id="CHEBI:15378"/>
        <dbReference type="ChEBI" id="CHEBI:30013"/>
        <dbReference type="ChEBI" id="CHEBI:30616"/>
        <dbReference type="ChEBI" id="CHEBI:61977"/>
        <dbReference type="ChEBI" id="CHEBI:456216"/>
        <dbReference type="EC" id="2.7.11.1"/>
    </reaction>
    <physiologicalReaction direction="left-to-right" evidence="11">
        <dbReference type="Rhea" id="RHEA:46609"/>
    </physiologicalReaction>
</comment>
<dbReference type="InterPro" id="IPR011009">
    <property type="entry name" value="Kinase-like_dom_sf"/>
</dbReference>
<dbReference type="SMART" id="SM00220">
    <property type="entry name" value="S_TKc"/>
    <property type="match status" value="1"/>
</dbReference>
<dbReference type="GO" id="GO:0004521">
    <property type="term" value="F:RNA endonuclease activity"/>
    <property type="evidence" value="ECO:0007669"/>
    <property type="project" value="InterPro"/>
</dbReference>
<evidence type="ECO:0000256" key="9">
    <source>
        <dbReference type="ARBA" id="ARBA00022840"/>
    </source>
</evidence>
<dbReference type="PROSITE" id="PS51392">
    <property type="entry name" value="KEN"/>
    <property type="match status" value="1"/>
</dbReference>
<dbReference type="Pfam" id="PF00069">
    <property type="entry name" value="Pkinase"/>
    <property type="match status" value="1"/>
</dbReference>
<feature type="chain" id="PRO_5025505711" description="non-specific serine/threonine protein kinase" evidence="14">
    <location>
        <begin position="29"/>
        <end position="1177"/>
    </location>
</feature>
<comment type="catalytic activity">
    <reaction evidence="12">
        <text>L-seryl-[protein] + ATP = O-phospho-L-seryl-[protein] + ADP + H(+)</text>
        <dbReference type="Rhea" id="RHEA:17989"/>
        <dbReference type="Rhea" id="RHEA-COMP:9863"/>
        <dbReference type="Rhea" id="RHEA-COMP:11604"/>
        <dbReference type="ChEBI" id="CHEBI:15378"/>
        <dbReference type="ChEBI" id="CHEBI:29999"/>
        <dbReference type="ChEBI" id="CHEBI:30616"/>
        <dbReference type="ChEBI" id="CHEBI:83421"/>
        <dbReference type="ChEBI" id="CHEBI:456216"/>
        <dbReference type="EC" id="2.7.11.1"/>
    </reaction>
    <physiologicalReaction direction="left-to-right" evidence="12">
        <dbReference type="Rhea" id="RHEA:17990"/>
    </physiologicalReaction>
</comment>
<dbReference type="OrthoDB" id="63989at2759"/>
<dbReference type="PANTHER" id="PTHR13954:SF6">
    <property type="entry name" value="NON-SPECIFIC SERINE_THREONINE PROTEIN KINASE"/>
    <property type="match status" value="1"/>
</dbReference>
<keyword evidence="4" id="KW-0808">Transferase</keyword>
<evidence type="ECO:0000256" key="5">
    <source>
        <dbReference type="ARBA" id="ARBA00022692"/>
    </source>
</evidence>
<dbReference type="Proteomes" id="UP000800038">
    <property type="component" value="Unassembled WGS sequence"/>
</dbReference>
<feature type="domain" description="Protein kinase" evidence="15">
    <location>
        <begin position="742"/>
        <end position="1038"/>
    </location>
</feature>
<keyword evidence="9" id="KW-0067">ATP-binding</keyword>
<dbReference type="EMBL" id="ML976025">
    <property type="protein sequence ID" value="KAF1943436.1"/>
    <property type="molecule type" value="Genomic_DNA"/>
</dbReference>
<keyword evidence="5" id="KW-0812">Transmembrane</keyword>
<dbReference type="PANTHER" id="PTHR13954">
    <property type="entry name" value="IRE1-RELATED"/>
    <property type="match status" value="1"/>
</dbReference>
<dbReference type="InterPro" id="IPR011047">
    <property type="entry name" value="Quinoprotein_ADH-like_sf"/>
</dbReference>
<evidence type="ECO:0000256" key="4">
    <source>
        <dbReference type="ARBA" id="ARBA00022679"/>
    </source>
</evidence>
<evidence type="ECO:0000313" key="18">
    <source>
        <dbReference type="Proteomes" id="UP000800038"/>
    </source>
</evidence>
<evidence type="ECO:0000256" key="10">
    <source>
        <dbReference type="ARBA" id="ARBA00022989"/>
    </source>
</evidence>
<dbReference type="EC" id="2.7.11.1" evidence="2"/>
<evidence type="ECO:0000256" key="11">
    <source>
        <dbReference type="ARBA" id="ARBA00048659"/>
    </source>
</evidence>
<dbReference type="GO" id="GO:0036498">
    <property type="term" value="P:IRE1-mediated unfolded protein response"/>
    <property type="evidence" value="ECO:0007669"/>
    <property type="project" value="UniProtKB-ARBA"/>
</dbReference>
<evidence type="ECO:0000259" key="15">
    <source>
        <dbReference type="PROSITE" id="PS50011"/>
    </source>
</evidence>
<evidence type="ECO:0000256" key="3">
    <source>
        <dbReference type="ARBA" id="ARBA00022527"/>
    </source>
</evidence>
<dbReference type="Gene3D" id="3.30.200.20">
    <property type="entry name" value="Phosphorylase Kinase, domain 1"/>
    <property type="match status" value="1"/>
</dbReference>
<comment type="subcellular location">
    <subcellularLocation>
        <location evidence="1">Membrane</location>
        <topology evidence="1">Single-pass membrane protein</topology>
    </subcellularLocation>
</comment>
<keyword evidence="8" id="KW-0418">Kinase</keyword>
<proteinExistence type="predicted"/>
<keyword evidence="10" id="KW-1133">Transmembrane helix</keyword>
<protein>
    <recommendedName>
        <fullName evidence="2">non-specific serine/threonine protein kinase</fullName>
        <ecNumber evidence="2">2.7.11.1</ecNumber>
    </recommendedName>
</protein>
<dbReference type="PROSITE" id="PS50011">
    <property type="entry name" value="PROTEIN_KINASE_DOM"/>
    <property type="match status" value="1"/>
</dbReference>
<organism evidence="17 18">
    <name type="scientific">Clathrospora elynae</name>
    <dbReference type="NCBI Taxonomy" id="706981"/>
    <lineage>
        <taxon>Eukaryota</taxon>
        <taxon>Fungi</taxon>
        <taxon>Dikarya</taxon>
        <taxon>Ascomycota</taxon>
        <taxon>Pezizomycotina</taxon>
        <taxon>Dothideomycetes</taxon>
        <taxon>Pleosporomycetidae</taxon>
        <taxon>Pleosporales</taxon>
        <taxon>Diademaceae</taxon>
        <taxon>Clathrospora</taxon>
    </lineage>
</organism>
<evidence type="ECO:0000256" key="8">
    <source>
        <dbReference type="ARBA" id="ARBA00022777"/>
    </source>
</evidence>
<dbReference type="GO" id="GO:1990604">
    <property type="term" value="C:IRE1-TRAF2-ASK1 complex"/>
    <property type="evidence" value="ECO:0007669"/>
    <property type="project" value="TreeGrafter"/>
</dbReference>
<evidence type="ECO:0000256" key="13">
    <source>
        <dbReference type="SAM" id="MobiDB-lite"/>
    </source>
</evidence>
<keyword evidence="6 14" id="KW-0732">Signal</keyword>
<feature type="region of interest" description="Disordered" evidence="13">
    <location>
        <begin position="479"/>
        <end position="506"/>
    </location>
</feature>
<accession>A0A6A5SY27</accession>
<dbReference type="GO" id="GO:0006397">
    <property type="term" value="P:mRNA processing"/>
    <property type="evidence" value="ECO:0007669"/>
    <property type="project" value="InterPro"/>
</dbReference>
<dbReference type="GO" id="GO:0070059">
    <property type="term" value="P:intrinsic apoptotic signaling pathway in response to endoplasmic reticulum stress"/>
    <property type="evidence" value="ECO:0007669"/>
    <property type="project" value="TreeGrafter"/>
</dbReference>
<feature type="compositionally biased region" description="Acidic residues" evidence="13">
    <location>
        <begin position="621"/>
        <end position="631"/>
    </location>
</feature>
<dbReference type="InterPro" id="IPR038357">
    <property type="entry name" value="KEN_sf"/>
</dbReference>
<feature type="compositionally biased region" description="Basic residues" evidence="13">
    <location>
        <begin position="674"/>
        <end position="690"/>
    </location>
</feature>
<dbReference type="AlphaFoldDB" id="A0A6A5SY27"/>
<dbReference type="Gene3D" id="1.20.1440.180">
    <property type="entry name" value="KEN domain"/>
    <property type="match status" value="1"/>
</dbReference>
<keyword evidence="18" id="KW-1185">Reference proteome</keyword>
<evidence type="ECO:0000256" key="14">
    <source>
        <dbReference type="SAM" id="SignalP"/>
    </source>
</evidence>